<dbReference type="PANTHER" id="PTHR12436">
    <property type="entry name" value="80 KDA MCM3-ASSOCIATED PROTEIN"/>
    <property type="match status" value="1"/>
</dbReference>
<dbReference type="Pfam" id="PF03399">
    <property type="entry name" value="SAC3_GANP"/>
    <property type="match status" value="1"/>
</dbReference>
<evidence type="ECO:0000313" key="2">
    <source>
        <dbReference type="EMBL" id="KAL3278356.1"/>
    </source>
</evidence>
<dbReference type="Gene3D" id="1.25.40.990">
    <property type="match status" value="1"/>
</dbReference>
<reference evidence="2 3" key="1">
    <citation type="journal article" date="2021" name="BMC Biol.">
        <title>Horizontally acquired antibacterial genes associated with adaptive radiation of ladybird beetles.</title>
        <authorList>
            <person name="Li H.S."/>
            <person name="Tang X.F."/>
            <person name="Huang Y.H."/>
            <person name="Xu Z.Y."/>
            <person name="Chen M.L."/>
            <person name="Du X.Y."/>
            <person name="Qiu B.Y."/>
            <person name="Chen P.T."/>
            <person name="Zhang W."/>
            <person name="Slipinski A."/>
            <person name="Escalona H.E."/>
            <person name="Waterhouse R.M."/>
            <person name="Zwick A."/>
            <person name="Pang H."/>
        </authorList>
    </citation>
    <scope>NUCLEOTIDE SEQUENCE [LARGE SCALE GENOMIC DNA]</scope>
    <source>
        <strain evidence="2">SYSU2018</strain>
    </source>
</reference>
<proteinExistence type="predicted"/>
<dbReference type="InterPro" id="IPR005062">
    <property type="entry name" value="SAC3/GANP/THP3_conserved"/>
</dbReference>
<accession>A0ABD2NI17</accession>
<comment type="caution">
    <text evidence="2">The sequence shown here is derived from an EMBL/GenBank/DDBJ whole genome shotgun (WGS) entry which is preliminary data.</text>
</comment>
<dbReference type="EMBL" id="JABFTP020000103">
    <property type="protein sequence ID" value="KAL3278356.1"/>
    <property type="molecule type" value="Genomic_DNA"/>
</dbReference>
<name>A0ABD2NI17_9CUCU</name>
<dbReference type="Proteomes" id="UP001516400">
    <property type="component" value="Unassembled WGS sequence"/>
</dbReference>
<protein>
    <recommendedName>
        <fullName evidence="1">SAC3/GANP/THP3 conserved domain-containing protein</fullName>
    </recommendedName>
</protein>
<gene>
    <name evidence="2" type="ORF">HHI36_013686</name>
</gene>
<dbReference type="PANTHER" id="PTHR12436:SF38">
    <property type="entry name" value="SAC3 DOMAIN-CONTAINING PROTEIN 1"/>
    <property type="match status" value="1"/>
</dbReference>
<dbReference type="AlphaFoldDB" id="A0ABD2NI17"/>
<evidence type="ECO:0000259" key="1">
    <source>
        <dbReference type="Pfam" id="PF03399"/>
    </source>
</evidence>
<keyword evidence="3" id="KW-1185">Reference proteome</keyword>
<dbReference type="InterPro" id="IPR045107">
    <property type="entry name" value="SAC3/GANP/THP3"/>
</dbReference>
<sequence length="366" mass="43077">MVNELNQFITGTCETMCPLEEMKMREKEHLLHILEMVPGTEKLDRPLADPKRIVKSFNRSAAGKSLAKKSQLRPPEVLLRTVNYLLDDVIQNKNVSWTVKYNFIMDRLRSVRQDMIIQNISRAYSICLLQPIVRFYAYSAYKLCHEEIGVFDPYLNRKHLHECLNRLLVIYDETEELFQLADMKWEHLEMIKESRPHFEALYIILNLGNEVALNRVLKISRIWRTDVVQRSTYIALNYLKCNFVRVCRYMKKLPPLLAAVAALHLSEVRRKYFEIMSVAFSSKNLTFPSNTLKELLLFQSEDDIIKDCRHYGIQLEGNAIRFDKNSFNKGSTKVHDRKEYFIEEKLNNMNESCLLLVNHDVDLYVS</sequence>
<organism evidence="2 3">
    <name type="scientific">Cryptolaemus montrouzieri</name>
    <dbReference type="NCBI Taxonomy" id="559131"/>
    <lineage>
        <taxon>Eukaryota</taxon>
        <taxon>Metazoa</taxon>
        <taxon>Ecdysozoa</taxon>
        <taxon>Arthropoda</taxon>
        <taxon>Hexapoda</taxon>
        <taxon>Insecta</taxon>
        <taxon>Pterygota</taxon>
        <taxon>Neoptera</taxon>
        <taxon>Endopterygota</taxon>
        <taxon>Coleoptera</taxon>
        <taxon>Polyphaga</taxon>
        <taxon>Cucujiformia</taxon>
        <taxon>Coccinelloidea</taxon>
        <taxon>Coccinellidae</taxon>
        <taxon>Scymninae</taxon>
        <taxon>Scymnini</taxon>
        <taxon>Cryptolaemus</taxon>
    </lineage>
</organism>
<feature type="domain" description="SAC3/GANP/THP3 conserved" evidence="1">
    <location>
        <begin position="16"/>
        <end position="316"/>
    </location>
</feature>
<evidence type="ECO:0000313" key="3">
    <source>
        <dbReference type="Proteomes" id="UP001516400"/>
    </source>
</evidence>